<accession>A0A6P1NY82</accession>
<dbReference type="NCBIfam" id="TIGR02436">
    <property type="entry name" value="four helix bundle protein"/>
    <property type="match status" value="1"/>
</dbReference>
<dbReference type="PANTHER" id="PTHR38471">
    <property type="entry name" value="FOUR HELIX BUNDLE PROTEIN"/>
    <property type="match status" value="1"/>
</dbReference>
<dbReference type="Proteomes" id="UP000464214">
    <property type="component" value="Chromosome"/>
</dbReference>
<dbReference type="InterPro" id="IPR036583">
    <property type="entry name" value="23S_rRNA_IVS_sf"/>
</dbReference>
<dbReference type="AlphaFoldDB" id="A0A6P1NY82"/>
<dbReference type="EMBL" id="CP047897">
    <property type="protein sequence ID" value="QHL86898.1"/>
    <property type="molecule type" value="Genomic_DNA"/>
</dbReference>
<dbReference type="Pfam" id="PF05635">
    <property type="entry name" value="23S_rRNA_IVP"/>
    <property type="match status" value="1"/>
</dbReference>
<reference evidence="1 2" key="1">
    <citation type="submission" date="2020-01" db="EMBL/GenBank/DDBJ databases">
        <authorList>
            <person name="Kim M."/>
        </authorList>
    </citation>
    <scope>NUCLEOTIDE SEQUENCE [LARGE SCALE GENOMIC DNA]</scope>
    <source>
        <strain evidence="1 2">BT10</strain>
    </source>
</reference>
<proteinExistence type="predicted"/>
<sequence length="127" mass="14505">MKSYTELDVWIKCRQLASTVYSITKQFPKEELFGLANQMRRAAVSVVSNIAEGCGRQTAKEAVQFLYMSRGSLYELETQVYIAFDQQYIGSTELDKTLEEITACKQLVHGFINYFRGLANPRTTNNQ</sequence>
<keyword evidence="2" id="KW-1185">Reference proteome</keyword>
<dbReference type="KEGG" id="nib:GU926_05375"/>
<dbReference type="SUPFAM" id="SSF158446">
    <property type="entry name" value="IVS-encoded protein-like"/>
    <property type="match status" value="1"/>
</dbReference>
<name>A0A6P1NY82_9BACT</name>
<dbReference type="Gene3D" id="1.20.1440.60">
    <property type="entry name" value="23S rRNA-intervening sequence"/>
    <property type="match status" value="1"/>
</dbReference>
<organism evidence="1 2">
    <name type="scientific">Nibribacter ruber</name>
    <dbReference type="NCBI Taxonomy" id="2698458"/>
    <lineage>
        <taxon>Bacteria</taxon>
        <taxon>Pseudomonadati</taxon>
        <taxon>Bacteroidota</taxon>
        <taxon>Cytophagia</taxon>
        <taxon>Cytophagales</taxon>
        <taxon>Hymenobacteraceae</taxon>
        <taxon>Nibribacter</taxon>
    </lineage>
</organism>
<evidence type="ECO:0000313" key="2">
    <source>
        <dbReference type="Proteomes" id="UP000464214"/>
    </source>
</evidence>
<dbReference type="InterPro" id="IPR012657">
    <property type="entry name" value="23S_rRNA-intervening_sequence"/>
</dbReference>
<dbReference type="CDD" id="cd16377">
    <property type="entry name" value="23S_rRNA_IVP_like"/>
    <property type="match status" value="1"/>
</dbReference>
<evidence type="ECO:0000313" key="1">
    <source>
        <dbReference type="EMBL" id="QHL86898.1"/>
    </source>
</evidence>
<dbReference type="RefSeq" id="WP_160689750.1">
    <property type="nucleotide sequence ID" value="NZ_CP047897.1"/>
</dbReference>
<gene>
    <name evidence="1" type="ORF">GU926_05375</name>
</gene>
<protein>
    <submittedName>
        <fullName evidence="1">Four helix bundle protein</fullName>
    </submittedName>
</protein>
<dbReference type="PANTHER" id="PTHR38471:SF2">
    <property type="entry name" value="FOUR HELIX BUNDLE PROTEIN"/>
    <property type="match status" value="1"/>
</dbReference>